<dbReference type="AlphaFoldDB" id="A0A2K1NY12"/>
<sequence>MNIKRAIISVYDKTNLEDLASFLYHNGVEIICTEGTNKYLEEKGIPTVKMADYIGFPEILGGRVKSIDPKLAGGILAKSNNKKHEEDMKNYNIKRIDMVVGNFPTFEEMSKKTKNEESLLEYIDIGGYSLLRSAAKNYKDVVALVDPKDYQMVIDNLEDCGDVPLQLRRKLALKVFFSTSKYDASIHKTFSELFAAEKFDHEFFEILGNLRYGSNPMQEAILMKFLEKESFIDYLENLTFHKKPTLRILKDIKLLFHLASFTKNEFLGFAKKGIFVFGYASPTEEEKEQFVKIIKELKGGVVYSDDPNIITELKNSKHDGLMTSYNFEKKEEIISFKPMVFRVNKKVLKRDEDYIVDGDLVVKQNVQEIVLNLSPSEELGFEVAKIHKSDTAVYVRNNLICSGNQSCLNREIALNSLENTLEKFEVHLNEGTMIFDSPINSEKIIDAILNSKIEKVIVPPTLPGYEKYLKILEEKGVTLLVTQRRYHRY</sequence>
<evidence type="ECO:0000256" key="1">
    <source>
        <dbReference type="ARBA" id="ARBA00022679"/>
    </source>
</evidence>
<proteinExistence type="predicted"/>
<dbReference type="OrthoDB" id="9802065at2"/>
<dbReference type="Pfam" id="PF02142">
    <property type="entry name" value="MGS"/>
    <property type="match status" value="1"/>
</dbReference>
<dbReference type="EMBL" id="AZRL01000021">
    <property type="protein sequence ID" value="PNR95422.1"/>
    <property type="molecule type" value="Genomic_DNA"/>
</dbReference>
<dbReference type="CDD" id="cd01421">
    <property type="entry name" value="IMPCH"/>
    <property type="match status" value="1"/>
</dbReference>
<accession>A0A2K1NY12</accession>
<keyword evidence="3 6" id="KW-0378">Hydrolase</keyword>
<dbReference type="SUPFAM" id="SSF52335">
    <property type="entry name" value="Methylglyoxal synthase-like"/>
    <property type="match status" value="1"/>
</dbReference>
<dbReference type="InterPro" id="IPR002695">
    <property type="entry name" value="PurH-like"/>
</dbReference>
<evidence type="ECO:0000256" key="3">
    <source>
        <dbReference type="ARBA" id="ARBA00022801"/>
    </source>
</evidence>
<dbReference type="FunFam" id="3.40.50.1380:FF:000001">
    <property type="entry name" value="Bifunctional purine biosynthesis protein PurH"/>
    <property type="match status" value="1"/>
</dbReference>
<dbReference type="SMART" id="SM00798">
    <property type="entry name" value="AICARFT_IMPCHas"/>
    <property type="match status" value="1"/>
</dbReference>
<dbReference type="RefSeq" id="WP_103067335.1">
    <property type="nucleotide sequence ID" value="NZ_AZRL01000021.1"/>
</dbReference>
<dbReference type="GO" id="GO:0003937">
    <property type="term" value="F:IMP cyclohydrolase activity"/>
    <property type="evidence" value="ECO:0007669"/>
    <property type="project" value="InterPro"/>
</dbReference>
<organism evidence="6 7">
    <name type="scientific">Petrotoga olearia DSM 13574</name>
    <dbReference type="NCBI Taxonomy" id="1122955"/>
    <lineage>
        <taxon>Bacteria</taxon>
        <taxon>Thermotogati</taxon>
        <taxon>Thermotogota</taxon>
        <taxon>Thermotogae</taxon>
        <taxon>Petrotogales</taxon>
        <taxon>Petrotogaceae</taxon>
        <taxon>Petrotoga</taxon>
    </lineage>
</organism>
<evidence type="ECO:0000256" key="2">
    <source>
        <dbReference type="ARBA" id="ARBA00022755"/>
    </source>
</evidence>
<dbReference type="PROSITE" id="PS51855">
    <property type="entry name" value="MGS"/>
    <property type="match status" value="1"/>
</dbReference>
<dbReference type="Proteomes" id="UP000236434">
    <property type="component" value="Unassembled WGS sequence"/>
</dbReference>
<keyword evidence="1" id="KW-0808">Transferase</keyword>
<gene>
    <name evidence="6" type="ORF">X929_07355</name>
</gene>
<keyword evidence="2" id="KW-0658">Purine biosynthesis</keyword>
<dbReference type="PANTHER" id="PTHR11692">
    <property type="entry name" value="BIFUNCTIONAL PURINE BIOSYNTHESIS PROTEIN PURH"/>
    <property type="match status" value="1"/>
</dbReference>
<evidence type="ECO:0000313" key="6">
    <source>
        <dbReference type="EMBL" id="PNR95422.1"/>
    </source>
</evidence>
<feature type="domain" description="MGS-like" evidence="5">
    <location>
        <begin position="1"/>
        <end position="145"/>
    </location>
</feature>
<evidence type="ECO:0000259" key="5">
    <source>
        <dbReference type="PROSITE" id="PS51855"/>
    </source>
</evidence>
<dbReference type="SMART" id="SM00851">
    <property type="entry name" value="MGS"/>
    <property type="match status" value="1"/>
</dbReference>
<protein>
    <submittedName>
        <fullName evidence="6">IMP cyclohydrolase</fullName>
    </submittedName>
</protein>
<dbReference type="PANTHER" id="PTHR11692:SF0">
    <property type="entry name" value="BIFUNCTIONAL PURINE BIOSYNTHESIS PROTEIN ATIC"/>
    <property type="match status" value="1"/>
</dbReference>
<dbReference type="InterPro" id="IPR011607">
    <property type="entry name" value="MGS-like_dom"/>
</dbReference>
<evidence type="ECO:0000256" key="4">
    <source>
        <dbReference type="ARBA" id="ARBA00023268"/>
    </source>
</evidence>
<dbReference type="GO" id="GO:0006189">
    <property type="term" value="P:'de novo' IMP biosynthetic process"/>
    <property type="evidence" value="ECO:0007669"/>
    <property type="project" value="TreeGrafter"/>
</dbReference>
<name>A0A2K1NY12_9BACT</name>
<evidence type="ECO:0000313" key="7">
    <source>
        <dbReference type="Proteomes" id="UP000236434"/>
    </source>
</evidence>
<dbReference type="Gene3D" id="3.40.50.1380">
    <property type="entry name" value="Methylglyoxal synthase-like domain"/>
    <property type="match status" value="1"/>
</dbReference>
<dbReference type="Pfam" id="PF01808">
    <property type="entry name" value="AICARFT_IMPCHas"/>
    <property type="match status" value="1"/>
</dbReference>
<dbReference type="GO" id="GO:0004643">
    <property type="term" value="F:phosphoribosylaminoimidazolecarboxamide formyltransferase activity"/>
    <property type="evidence" value="ECO:0007669"/>
    <property type="project" value="InterPro"/>
</dbReference>
<reference evidence="6 7" key="1">
    <citation type="submission" date="2013-12" db="EMBL/GenBank/DDBJ databases">
        <title>Comparative genomics of Petrotoga isolates.</title>
        <authorList>
            <person name="Nesbo C.L."/>
            <person name="Charchuk R."/>
            <person name="Chow K."/>
        </authorList>
    </citation>
    <scope>NUCLEOTIDE SEQUENCE [LARGE SCALE GENOMIC DNA]</scope>
    <source>
        <strain evidence="6 7">DSM 13574</strain>
    </source>
</reference>
<dbReference type="GO" id="GO:0005829">
    <property type="term" value="C:cytosol"/>
    <property type="evidence" value="ECO:0007669"/>
    <property type="project" value="TreeGrafter"/>
</dbReference>
<comment type="caution">
    <text evidence="6">The sequence shown here is derived from an EMBL/GenBank/DDBJ whole genome shotgun (WGS) entry which is preliminary data.</text>
</comment>
<keyword evidence="4" id="KW-0511">Multifunctional enzyme</keyword>
<dbReference type="InterPro" id="IPR036914">
    <property type="entry name" value="MGS-like_dom_sf"/>
</dbReference>